<accession>A0A1G7K6L4</accession>
<evidence type="ECO:0000256" key="6">
    <source>
        <dbReference type="ARBA" id="ARBA00022989"/>
    </source>
</evidence>
<feature type="transmembrane region" description="Helical" evidence="8">
    <location>
        <begin position="364"/>
        <end position="384"/>
    </location>
</feature>
<dbReference type="SUPFAM" id="SSF103473">
    <property type="entry name" value="MFS general substrate transporter"/>
    <property type="match status" value="1"/>
</dbReference>
<dbReference type="EMBL" id="FMZW01000051">
    <property type="protein sequence ID" value="SDF32776.1"/>
    <property type="molecule type" value="Genomic_DNA"/>
</dbReference>
<gene>
    <name evidence="10" type="ORF">SAMN05216337_105153</name>
</gene>
<dbReference type="Proteomes" id="UP000199245">
    <property type="component" value="Unassembled WGS sequence"/>
</dbReference>
<feature type="transmembrane region" description="Helical" evidence="8">
    <location>
        <begin position="247"/>
        <end position="268"/>
    </location>
</feature>
<protein>
    <submittedName>
        <fullName evidence="10">MFS transporter, PPP family, 3-phenylpropionic acid transporter</fullName>
    </submittedName>
</protein>
<dbReference type="InterPro" id="IPR036259">
    <property type="entry name" value="MFS_trans_sf"/>
</dbReference>
<dbReference type="GO" id="GO:0015528">
    <property type="term" value="F:lactose:proton symporter activity"/>
    <property type="evidence" value="ECO:0007669"/>
    <property type="project" value="TreeGrafter"/>
</dbReference>
<dbReference type="InterPro" id="IPR024989">
    <property type="entry name" value="MFS_assoc_dom"/>
</dbReference>
<dbReference type="PIRSF" id="PIRSF004925">
    <property type="entry name" value="HcaT"/>
    <property type="match status" value="1"/>
</dbReference>
<feature type="transmembrane region" description="Helical" evidence="8">
    <location>
        <begin position="162"/>
        <end position="189"/>
    </location>
</feature>
<sequence length="395" mass="41376">MRINGPIAYIALYVALYAAFGAASPYWPKFFETRALTPQQIGSILAAAILVRLVSGPCVGRLADVFGSLRLVFASCAALAAGMALALIWADRSWLLLLLTLAQAAALAPTTSIADALSVNAAKPQIAGKPFEYGWIRGSASAAFVLGTLLVGQLIGPGDLTPIIWINATLLIAAACATALVPAVTTQVTPNTEQSLAARKVHGLFSIRRFRILIFVSALVYGSHAMHDAFAVIRWSNAGIGTSVISILWSEAVAAEVFVFFLVGPALIDRFGVHGAATLAAAAGIIRWLIAGVTTSVVLLSIIQPLHGLTFALLHLACMRMMGTLVPIRLAATAQALYAFSAGVVTAALTSLSGILYARYAGAAFFPMAALCVVALPFAWFGFVGEGRDRSVSFL</sequence>
<feature type="transmembrane region" description="Helical" evidence="8">
    <location>
        <begin position="7"/>
        <end position="27"/>
    </location>
</feature>
<evidence type="ECO:0000256" key="8">
    <source>
        <dbReference type="SAM" id="Phobius"/>
    </source>
</evidence>
<dbReference type="RefSeq" id="WP_092089367.1">
    <property type="nucleotide sequence ID" value="NZ_FMZW01000051.1"/>
</dbReference>
<evidence type="ECO:0000256" key="5">
    <source>
        <dbReference type="ARBA" id="ARBA00022692"/>
    </source>
</evidence>
<feature type="transmembrane region" description="Helical" evidence="8">
    <location>
        <begin position="337"/>
        <end position="358"/>
    </location>
</feature>
<keyword evidence="7 8" id="KW-0472">Membrane</keyword>
<dbReference type="Pfam" id="PF12832">
    <property type="entry name" value="MFS_1_like"/>
    <property type="match status" value="1"/>
</dbReference>
<dbReference type="GO" id="GO:0005886">
    <property type="term" value="C:plasma membrane"/>
    <property type="evidence" value="ECO:0007669"/>
    <property type="project" value="UniProtKB-SubCell"/>
</dbReference>
<feature type="transmembrane region" description="Helical" evidence="8">
    <location>
        <begin position="39"/>
        <end position="59"/>
    </location>
</feature>
<keyword evidence="3" id="KW-1003">Cell membrane</keyword>
<keyword evidence="5 8" id="KW-0812">Transmembrane</keyword>
<feature type="transmembrane region" description="Helical" evidence="8">
    <location>
        <begin position="96"/>
        <end position="122"/>
    </location>
</feature>
<dbReference type="PANTHER" id="PTHR23522">
    <property type="entry name" value="BLL5896 PROTEIN"/>
    <property type="match status" value="1"/>
</dbReference>
<comment type="subcellular location">
    <subcellularLocation>
        <location evidence="1">Cell inner membrane</location>
        <topology evidence="1">Multi-pass membrane protein</topology>
    </subcellularLocation>
</comment>
<feature type="transmembrane region" description="Helical" evidence="8">
    <location>
        <begin position="71"/>
        <end position="90"/>
    </location>
</feature>
<evidence type="ECO:0000259" key="9">
    <source>
        <dbReference type="Pfam" id="PF12832"/>
    </source>
</evidence>
<reference evidence="10 11" key="1">
    <citation type="submission" date="2016-10" db="EMBL/GenBank/DDBJ databases">
        <authorList>
            <person name="de Groot N.N."/>
        </authorList>
    </citation>
    <scope>NUCLEOTIDE SEQUENCE [LARGE SCALE GENOMIC DNA]</scope>
    <source>
        <strain evidence="10 11">R5</strain>
    </source>
</reference>
<evidence type="ECO:0000256" key="4">
    <source>
        <dbReference type="ARBA" id="ARBA00022519"/>
    </source>
</evidence>
<organism evidence="10 11">
    <name type="scientific">Bradyrhizobium brasilense</name>
    <dbReference type="NCBI Taxonomy" id="1419277"/>
    <lineage>
        <taxon>Bacteria</taxon>
        <taxon>Pseudomonadati</taxon>
        <taxon>Pseudomonadota</taxon>
        <taxon>Alphaproteobacteria</taxon>
        <taxon>Hyphomicrobiales</taxon>
        <taxon>Nitrobacteraceae</taxon>
        <taxon>Bradyrhizobium</taxon>
    </lineage>
</organism>
<keyword evidence="2" id="KW-0813">Transport</keyword>
<evidence type="ECO:0000256" key="3">
    <source>
        <dbReference type="ARBA" id="ARBA00022475"/>
    </source>
</evidence>
<evidence type="ECO:0000256" key="7">
    <source>
        <dbReference type="ARBA" id="ARBA00023136"/>
    </source>
</evidence>
<dbReference type="PANTHER" id="PTHR23522:SF10">
    <property type="entry name" value="3-PHENYLPROPIONIC ACID TRANSPORTER-RELATED"/>
    <property type="match status" value="1"/>
</dbReference>
<evidence type="ECO:0000313" key="11">
    <source>
        <dbReference type="Proteomes" id="UP000199245"/>
    </source>
</evidence>
<evidence type="ECO:0000256" key="1">
    <source>
        <dbReference type="ARBA" id="ARBA00004429"/>
    </source>
</evidence>
<evidence type="ECO:0000313" key="10">
    <source>
        <dbReference type="EMBL" id="SDF32776.1"/>
    </source>
</evidence>
<dbReference type="AlphaFoldDB" id="A0A1G7K6L4"/>
<dbReference type="NCBIfam" id="NF037955">
    <property type="entry name" value="mfs"/>
    <property type="match status" value="1"/>
</dbReference>
<keyword evidence="4" id="KW-0997">Cell inner membrane</keyword>
<feature type="transmembrane region" description="Helical" evidence="8">
    <location>
        <begin position="134"/>
        <end position="156"/>
    </location>
</feature>
<keyword evidence="6 8" id="KW-1133">Transmembrane helix</keyword>
<dbReference type="Gene3D" id="1.20.1250.20">
    <property type="entry name" value="MFS general substrate transporter like domains"/>
    <property type="match status" value="2"/>
</dbReference>
<name>A0A1G7K6L4_9BRAD</name>
<feature type="domain" description="Major facilitator superfamily associated" evidence="9">
    <location>
        <begin position="11"/>
        <end position="365"/>
    </location>
</feature>
<proteinExistence type="predicted"/>
<evidence type="ECO:0000256" key="2">
    <source>
        <dbReference type="ARBA" id="ARBA00022448"/>
    </source>
</evidence>
<feature type="transmembrane region" description="Helical" evidence="8">
    <location>
        <begin position="210"/>
        <end position="227"/>
    </location>
</feature>
<dbReference type="InterPro" id="IPR026032">
    <property type="entry name" value="HcaT-like"/>
</dbReference>
<dbReference type="GO" id="GO:0030395">
    <property type="term" value="F:lactose binding"/>
    <property type="evidence" value="ECO:0007669"/>
    <property type="project" value="TreeGrafter"/>
</dbReference>